<keyword evidence="2" id="KW-1185">Reference proteome</keyword>
<protein>
    <submittedName>
        <fullName evidence="1">Uncharacterized protein</fullName>
    </submittedName>
</protein>
<dbReference type="Proteomes" id="UP001278500">
    <property type="component" value="Unassembled WGS sequence"/>
</dbReference>
<name>A0AAE0MWD0_9PEZI</name>
<evidence type="ECO:0000313" key="2">
    <source>
        <dbReference type="Proteomes" id="UP001278500"/>
    </source>
</evidence>
<sequence length="151" mass="17452">MLAIRLVVFTFHSVRSQRHYKSNHQADPEDSNHIGYYLQCATTITQHQLLAGFFIKVLCTLNAIATKSNATAIQAIINVDTMLWPLWTTLAVCIDDTVLRYRDPGHRSIDSQASRIDRCRFCRNPTTSVDFWCYCLRREGGRRRDLDWTSV</sequence>
<proteinExistence type="predicted"/>
<dbReference type="InterPro" id="IPR018056">
    <property type="entry name" value="Kringle_CS"/>
</dbReference>
<dbReference type="GeneID" id="87859127"/>
<dbReference type="AlphaFoldDB" id="A0AAE0MWD0"/>
<dbReference type="RefSeq" id="XP_062686074.1">
    <property type="nucleotide sequence ID" value="XM_062821973.1"/>
</dbReference>
<evidence type="ECO:0000313" key="1">
    <source>
        <dbReference type="EMBL" id="KAK3354696.1"/>
    </source>
</evidence>
<organism evidence="1 2">
    <name type="scientific">Neurospora tetraspora</name>
    <dbReference type="NCBI Taxonomy" id="94610"/>
    <lineage>
        <taxon>Eukaryota</taxon>
        <taxon>Fungi</taxon>
        <taxon>Dikarya</taxon>
        <taxon>Ascomycota</taxon>
        <taxon>Pezizomycotina</taxon>
        <taxon>Sordariomycetes</taxon>
        <taxon>Sordariomycetidae</taxon>
        <taxon>Sordariales</taxon>
        <taxon>Sordariaceae</taxon>
        <taxon>Neurospora</taxon>
    </lineage>
</organism>
<dbReference type="PROSITE" id="PS00021">
    <property type="entry name" value="KRINGLE_1"/>
    <property type="match status" value="1"/>
</dbReference>
<gene>
    <name evidence="1" type="ORF">B0H65DRAFT_21423</name>
</gene>
<reference evidence="1" key="1">
    <citation type="journal article" date="2023" name="Mol. Phylogenet. Evol.">
        <title>Genome-scale phylogeny and comparative genomics of the fungal order Sordariales.</title>
        <authorList>
            <person name="Hensen N."/>
            <person name="Bonometti L."/>
            <person name="Westerberg I."/>
            <person name="Brannstrom I.O."/>
            <person name="Guillou S."/>
            <person name="Cros-Aarteil S."/>
            <person name="Calhoun S."/>
            <person name="Haridas S."/>
            <person name="Kuo A."/>
            <person name="Mondo S."/>
            <person name="Pangilinan J."/>
            <person name="Riley R."/>
            <person name="LaButti K."/>
            <person name="Andreopoulos B."/>
            <person name="Lipzen A."/>
            <person name="Chen C."/>
            <person name="Yan M."/>
            <person name="Daum C."/>
            <person name="Ng V."/>
            <person name="Clum A."/>
            <person name="Steindorff A."/>
            <person name="Ohm R.A."/>
            <person name="Martin F."/>
            <person name="Silar P."/>
            <person name="Natvig D.O."/>
            <person name="Lalanne C."/>
            <person name="Gautier V."/>
            <person name="Ament-Velasquez S.L."/>
            <person name="Kruys A."/>
            <person name="Hutchinson M.I."/>
            <person name="Powell A.J."/>
            <person name="Barry K."/>
            <person name="Miller A.N."/>
            <person name="Grigoriev I.V."/>
            <person name="Debuchy R."/>
            <person name="Gladieux P."/>
            <person name="Hiltunen Thoren M."/>
            <person name="Johannesson H."/>
        </authorList>
    </citation>
    <scope>NUCLEOTIDE SEQUENCE</scope>
    <source>
        <strain evidence="1">CBS 560.94</strain>
    </source>
</reference>
<accession>A0AAE0MWD0</accession>
<comment type="caution">
    <text evidence="1">The sequence shown here is derived from an EMBL/GenBank/DDBJ whole genome shotgun (WGS) entry which is preliminary data.</text>
</comment>
<reference evidence="1" key="2">
    <citation type="submission" date="2023-06" db="EMBL/GenBank/DDBJ databases">
        <authorList>
            <consortium name="Lawrence Berkeley National Laboratory"/>
            <person name="Haridas S."/>
            <person name="Hensen N."/>
            <person name="Bonometti L."/>
            <person name="Westerberg I."/>
            <person name="Brannstrom I.O."/>
            <person name="Guillou S."/>
            <person name="Cros-Aarteil S."/>
            <person name="Calhoun S."/>
            <person name="Kuo A."/>
            <person name="Mondo S."/>
            <person name="Pangilinan J."/>
            <person name="Riley R."/>
            <person name="Labutti K."/>
            <person name="Andreopoulos B."/>
            <person name="Lipzen A."/>
            <person name="Chen C."/>
            <person name="Yanf M."/>
            <person name="Daum C."/>
            <person name="Ng V."/>
            <person name="Clum A."/>
            <person name="Steindorff A."/>
            <person name="Ohm R."/>
            <person name="Martin F."/>
            <person name="Silar P."/>
            <person name="Natvig D."/>
            <person name="Lalanne C."/>
            <person name="Gautier V."/>
            <person name="Ament-Velasquez S.L."/>
            <person name="Kruys A."/>
            <person name="Hutchinson M.I."/>
            <person name="Powell A.J."/>
            <person name="Barry K."/>
            <person name="Miller A.N."/>
            <person name="Grigoriev I.V."/>
            <person name="Debuchy R."/>
            <person name="Gladieux P."/>
            <person name="Thoren M.H."/>
            <person name="Johannesson H."/>
        </authorList>
    </citation>
    <scope>NUCLEOTIDE SEQUENCE</scope>
    <source>
        <strain evidence="1">CBS 560.94</strain>
    </source>
</reference>
<dbReference type="EMBL" id="JAUEPP010000001">
    <property type="protein sequence ID" value="KAK3354696.1"/>
    <property type="molecule type" value="Genomic_DNA"/>
</dbReference>